<dbReference type="InterPro" id="IPR005311">
    <property type="entry name" value="PBP_dimer"/>
</dbReference>
<reference evidence="7" key="1">
    <citation type="submission" date="2017-08" db="EMBL/GenBank/DDBJ databases">
        <title>A dynamic microbial community with high functional redundancy inhabits the cold, oxic subseafloor aquifer.</title>
        <authorList>
            <person name="Tully B.J."/>
            <person name="Wheat C.G."/>
            <person name="Glazer B.T."/>
            <person name="Huber J.A."/>
        </authorList>
    </citation>
    <scope>NUCLEOTIDE SEQUENCE [LARGE SCALE GENOMIC DNA]</scope>
</reference>
<dbReference type="SUPFAM" id="SSF56601">
    <property type="entry name" value="beta-lactamase/transpeptidase-like"/>
    <property type="match status" value="1"/>
</dbReference>
<feature type="transmembrane region" description="Helical" evidence="3">
    <location>
        <begin position="23"/>
        <end position="41"/>
    </location>
</feature>
<dbReference type="Proteomes" id="UP000218113">
    <property type="component" value="Unassembled WGS sequence"/>
</dbReference>
<keyword evidence="2 3" id="KW-0472">Membrane</keyword>
<comment type="caution">
    <text evidence="6">The sequence shown here is derived from an EMBL/GenBank/DDBJ whole genome shotgun (WGS) entry which is preliminary data.</text>
</comment>
<feature type="domain" description="Penicillin-binding protein dimerisation" evidence="5">
    <location>
        <begin position="60"/>
        <end position="171"/>
    </location>
</feature>
<dbReference type="PANTHER" id="PTHR30627">
    <property type="entry name" value="PEPTIDOGLYCAN D,D-TRANSPEPTIDASE"/>
    <property type="match status" value="1"/>
</dbReference>
<protein>
    <submittedName>
        <fullName evidence="6">Peptidoglycan glycosyltransferase</fullName>
    </submittedName>
</protein>
<evidence type="ECO:0000259" key="5">
    <source>
        <dbReference type="Pfam" id="PF03717"/>
    </source>
</evidence>
<comment type="subcellular location">
    <subcellularLocation>
        <location evidence="1">Membrane</location>
    </subcellularLocation>
</comment>
<gene>
    <name evidence="6" type="ORF">COB67_03130</name>
</gene>
<evidence type="ECO:0000256" key="3">
    <source>
        <dbReference type="SAM" id="Phobius"/>
    </source>
</evidence>
<evidence type="ECO:0000313" key="6">
    <source>
        <dbReference type="EMBL" id="PCI29915.1"/>
    </source>
</evidence>
<keyword evidence="6" id="KW-0808">Transferase</keyword>
<keyword evidence="3" id="KW-1133">Transmembrane helix</keyword>
<evidence type="ECO:0000259" key="4">
    <source>
        <dbReference type="Pfam" id="PF00905"/>
    </source>
</evidence>
<dbReference type="GO" id="GO:0016740">
    <property type="term" value="F:transferase activity"/>
    <property type="evidence" value="ECO:0007669"/>
    <property type="project" value="UniProtKB-KW"/>
</dbReference>
<dbReference type="SUPFAM" id="SSF56519">
    <property type="entry name" value="Penicillin binding protein dimerisation domain"/>
    <property type="match status" value="1"/>
</dbReference>
<dbReference type="Gene3D" id="3.90.1310.10">
    <property type="entry name" value="Penicillin-binding protein 2a (Domain 2)"/>
    <property type="match status" value="1"/>
</dbReference>
<evidence type="ECO:0000313" key="7">
    <source>
        <dbReference type="Proteomes" id="UP000218113"/>
    </source>
</evidence>
<dbReference type="Gene3D" id="3.40.710.10">
    <property type="entry name" value="DD-peptidase/beta-lactamase superfamily"/>
    <property type="match status" value="1"/>
</dbReference>
<dbReference type="GO" id="GO:0005886">
    <property type="term" value="C:plasma membrane"/>
    <property type="evidence" value="ECO:0007669"/>
    <property type="project" value="TreeGrafter"/>
</dbReference>
<dbReference type="InterPro" id="IPR036138">
    <property type="entry name" value="PBP_dimer_sf"/>
</dbReference>
<dbReference type="EMBL" id="NVSR01000009">
    <property type="protein sequence ID" value="PCI29915.1"/>
    <property type="molecule type" value="Genomic_DNA"/>
</dbReference>
<dbReference type="InterPro" id="IPR001460">
    <property type="entry name" value="PCN-bd_Tpept"/>
</dbReference>
<dbReference type="InterPro" id="IPR050515">
    <property type="entry name" value="Beta-lactam/transpept"/>
</dbReference>
<evidence type="ECO:0000256" key="1">
    <source>
        <dbReference type="ARBA" id="ARBA00004370"/>
    </source>
</evidence>
<dbReference type="Gene3D" id="1.10.150.770">
    <property type="match status" value="1"/>
</dbReference>
<name>A0A2A4T9W7_9DELT</name>
<dbReference type="GO" id="GO:0071555">
    <property type="term" value="P:cell wall organization"/>
    <property type="evidence" value="ECO:0007669"/>
    <property type="project" value="TreeGrafter"/>
</dbReference>
<dbReference type="AlphaFoldDB" id="A0A2A4T9W7"/>
<feature type="domain" description="Penicillin-binding protein transpeptidase" evidence="4">
    <location>
        <begin position="241"/>
        <end position="548"/>
    </location>
</feature>
<dbReference type="PANTHER" id="PTHR30627:SF1">
    <property type="entry name" value="PEPTIDOGLYCAN D,D-TRANSPEPTIDASE FTSI"/>
    <property type="match status" value="1"/>
</dbReference>
<dbReference type="GO" id="GO:0008658">
    <property type="term" value="F:penicillin binding"/>
    <property type="evidence" value="ECO:0007669"/>
    <property type="project" value="InterPro"/>
</dbReference>
<sequence>MIRFTNQIFSQSFSQRVTWIQRVFYLAILCIVLRALYLQVIDRPNLEARSNRQYNRNQSVKAQRGAILDYDGNYLAVSLPLKSIFAIPPEIKDKKKAAAQLSKILKLKEKTVLKKLEAPGTFKWLKRNTKPQVSEQIKALGLPGIHFIKEYQRFHPQQNFAAQLIGFTGTDSRGLEGLEYFFNDHLMERKGHQAQWNPFTARTYRDIFSGGSLRLTIRNRLQHYAEKELKKGIDAMSAKDGVAIVMESQTGRILAMAVQPDFDPNRFAKFDSISFFNRAVGAAYEPGSTFKVVTLAAALESKAITRDNIFNCENGTYQIHDRTIHDTSKYGWLSLEKIIQKSSNICAAKIAQLITKPIFYKMIRDFGYGTKTGITLPGEVTGKVYEYQRWSDIDVATMSYGHGISATPLQVITALNTFATGGLLLQPRVVEEARRANGEVVDMNFREPKRIISEEVAELVKGYMIAVTQRGGTAYSARLKNIAVAGKTGTSRKFDRKKREYSSKNHISSFVGFFPAEAPRLTILVVIDEPQKKYLGVKGAIPVFRKIAEHALRFYPNMDFEKPENNEQTPLVENTVFHASTVDLTEKIQGKNYYKQLTKLLKNKTLRETLAIAGRENVRIHTKGSGRVFSVTKDKKKEDTFWVELR</sequence>
<accession>A0A2A4T9W7</accession>
<organism evidence="6 7">
    <name type="scientific">SAR324 cluster bacterium</name>
    <dbReference type="NCBI Taxonomy" id="2024889"/>
    <lineage>
        <taxon>Bacteria</taxon>
        <taxon>Deltaproteobacteria</taxon>
        <taxon>SAR324 cluster</taxon>
    </lineage>
</organism>
<evidence type="ECO:0000256" key="2">
    <source>
        <dbReference type="ARBA" id="ARBA00023136"/>
    </source>
</evidence>
<dbReference type="Pfam" id="PF00905">
    <property type="entry name" value="Transpeptidase"/>
    <property type="match status" value="1"/>
</dbReference>
<proteinExistence type="predicted"/>
<dbReference type="Gene3D" id="3.30.450.330">
    <property type="match status" value="1"/>
</dbReference>
<dbReference type="Pfam" id="PF03717">
    <property type="entry name" value="PBP_dimer"/>
    <property type="match status" value="1"/>
</dbReference>
<keyword evidence="3" id="KW-0812">Transmembrane</keyword>
<dbReference type="InterPro" id="IPR012338">
    <property type="entry name" value="Beta-lactam/transpept-like"/>
</dbReference>